<accession>A0ACC3A7G2</accession>
<name>A0ACC3A7G2_9EURO</name>
<dbReference type="EMBL" id="JAPDRQ010000075">
    <property type="protein sequence ID" value="KAJ9656619.1"/>
    <property type="molecule type" value="Genomic_DNA"/>
</dbReference>
<organism evidence="1 2">
    <name type="scientific">Neophaeococcomyces mojaviensis</name>
    <dbReference type="NCBI Taxonomy" id="3383035"/>
    <lineage>
        <taxon>Eukaryota</taxon>
        <taxon>Fungi</taxon>
        <taxon>Dikarya</taxon>
        <taxon>Ascomycota</taxon>
        <taxon>Pezizomycotina</taxon>
        <taxon>Eurotiomycetes</taxon>
        <taxon>Chaetothyriomycetidae</taxon>
        <taxon>Chaetothyriales</taxon>
        <taxon>Chaetothyriales incertae sedis</taxon>
        <taxon>Neophaeococcomyces</taxon>
    </lineage>
</organism>
<proteinExistence type="predicted"/>
<reference evidence="1" key="1">
    <citation type="submission" date="2022-10" db="EMBL/GenBank/DDBJ databases">
        <title>Culturing micro-colonial fungi from biological soil crusts in the Mojave desert and describing Neophaeococcomyces mojavensis, and introducing the new genera and species Taxawa tesnikishii.</title>
        <authorList>
            <person name="Kurbessoian T."/>
            <person name="Stajich J.E."/>
        </authorList>
    </citation>
    <scope>NUCLEOTIDE SEQUENCE</scope>
    <source>
        <strain evidence="1">JES_112</strain>
    </source>
</reference>
<gene>
    <name evidence="1" type="ORF">H2198_004853</name>
</gene>
<protein>
    <submittedName>
        <fullName evidence="1">Uncharacterized protein</fullName>
    </submittedName>
</protein>
<dbReference type="Proteomes" id="UP001172386">
    <property type="component" value="Unassembled WGS sequence"/>
</dbReference>
<comment type="caution">
    <text evidence="1">The sequence shown here is derived from an EMBL/GenBank/DDBJ whole genome shotgun (WGS) entry which is preliminary data.</text>
</comment>
<evidence type="ECO:0000313" key="2">
    <source>
        <dbReference type="Proteomes" id="UP001172386"/>
    </source>
</evidence>
<evidence type="ECO:0000313" key="1">
    <source>
        <dbReference type="EMBL" id="KAJ9656619.1"/>
    </source>
</evidence>
<keyword evidence="2" id="KW-1185">Reference proteome</keyword>
<sequence length="524" mass="56136">MQFFSIVLTLLALAHPLVAALQCAQNTFNNLTLNGGAILAISVAPITNISANLPPTNNFYATNVTGLDVCEVTIQYTHPGQNDTINVVVWLPLGGWNGRFMAIGGGGLATGGGKATLNPPAALGYATAFTDGGHVLDTRSAATWALVSPGNVNWALLQDFASVALDDLATLGKAATEAFYGSSPRYSYWNGCSTGGRQGHMLAQRYPTQFDGILAGAPAFNWASFIVSEYWPQLVMNLLDVYPRQCEFDAITKAATAACDALDGVTDGIVAVPGLCNFDPHTVVGQTFNCSETGMRMQISSEAATVALAAWKGPSTVDGKFEWFGLNPDAPLSGLVNTTCSKGGNCSGVPFAIPVDWIKLFVLKDPTFNLLNLSHREYDTVFRQSNNQFGSIIGTNDPDLTDFRDAGGKMLTWHGLADQLIPPNGTYNYYQRVLNNDPNTVDYYRFYPAPGVGHCSGGSGWFPGNIFQSLVDWVEKDIAPDTVDAKSPPNSKGVVRHVSLCPYPQQLKYTGGDINQASSFICQH</sequence>